<dbReference type="GO" id="GO:0016301">
    <property type="term" value="F:kinase activity"/>
    <property type="evidence" value="ECO:0007669"/>
    <property type="project" value="UniProtKB-KW"/>
</dbReference>
<keyword evidence="1" id="KW-0808">Transferase</keyword>
<dbReference type="InterPro" id="IPR036129">
    <property type="entry name" value="Glycerate_kinase_sf"/>
</dbReference>
<keyword evidence="2" id="KW-1185">Reference proteome</keyword>
<accession>A0ABY5JUX6</accession>
<dbReference type="Pfam" id="PF02595">
    <property type="entry name" value="Gly_kinase"/>
    <property type="match status" value="1"/>
</dbReference>
<dbReference type="RefSeq" id="WP_256708659.1">
    <property type="nucleotide sequence ID" value="NZ_CP101914.1"/>
</dbReference>
<dbReference type="SUPFAM" id="SSF110738">
    <property type="entry name" value="Glycerate kinase I"/>
    <property type="match status" value="1"/>
</dbReference>
<evidence type="ECO:0000313" key="2">
    <source>
        <dbReference type="Proteomes" id="UP001059773"/>
    </source>
</evidence>
<dbReference type="PANTHER" id="PTHR21599">
    <property type="entry name" value="GLYCERATE KINASE"/>
    <property type="match status" value="1"/>
</dbReference>
<proteinExistence type="predicted"/>
<protein>
    <submittedName>
        <fullName evidence="1">Glycerate kinase</fullName>
    </submittedName>
</protein>
<name>A0ABY5JUX6_9BACI</name>
<reference evidence="1" key="1">
    <citation type="submission" date="2022-07" db="EMBL/GenBank/DDBJ databases">
        <title>FELIX.</title>
        <authorList>
            <person name="Wan K.H."/>
            <person name="Park S."/>
            <person name="Lawrence Q."/>
            <person name="Eichenberger J.P."/>
            <person name="Booth B.W."/>
            <person name="Piaggio A.J."/>
            <person name="Chandler J.C."/>
            <person name="Franklin A.B."/>
            <person name="Celniker S.E."/>
        </authorList>
    </citation>
    <scope>NUCLEOTIDE SEQUENCE</scope>
    <source>
        <strain evidence="1">QA-1986 374</strain>
    </source>
</reference>
<dbReference type="Gene3D" id="3.90.1510.10">
    <property type="entry name" value="Glycerate kinase, domain 2"/>
    <property type="match status" value="1"/>
</dbReference>
<gene>
    <name evidence="1" type="ORF">NP439_02600</name>
</gene>
<dbReference type="Proteomes" id="UP001059773">
    <property type="component" value="Chromosome"/>
</dbReference>
<dbReference type="InterPro" id="IPR004381">
    <property type="entry name" value="Glycerate_kinase"/>
</dbReference>
<sequence>MVWEKIKSYYAMMNDGTVIIEIAQICGLPIVSVNRRNPLHMTTYGAREAIIHTVNNGVDWFMKKLQIKETIQQIDIVITGEGKFHKHCHIKHQSVLHVVPKV</sequence>
<dbReference type="PANTHER" id="PTHR21599:SF0">
    <property type="entry name" value="GLYCERATE KINASE"/>
    <property type="match status" value="1"/>
</dbReference>
<dbReference type="EMBL" id="CP101914">
    <property type="protein sequence ID" value="UUI03604.1"/>
    <property type="molecule type" value="Genomic_DNA"/>
</dbReference>
<keyword evidence="1" id="KW-0418">Kinase</keyword>
<organism evidence="1 2">
    <name type="scientific">Oceanobacillus jeddahense</name>
    <dbReference type="NCBI Taxonomy" id="1462527"/>
    <lineage>
        <taxon>Bacteria</taxon>
        <taxon>Bacillati</taxon>
        <taxon>Bacillota</taxon>
        <taxon>Bacilli</taxon>
        <taxon>Bacillales</taxon>
        <taxon>Bacillaceae</taxon>
        <taxon>Oceanobacillus</taxon>
    </lineage>
</organism>
<dbReference type="InterPro" id="IPR018193">
    <property type="entry name" value="Glyc_kinase_flavodox-like_fold"/>
</dbReference>
<evidence type="ECO:0000313" key="1">
    <source>
        <dbReference type="EMBL" id="UUI03604.1"/>
    </source>
</evidence>